<protein>
    <submittedName>
        <fullName evidence="3">Ribosomal RNA methyltransferase RrmJ/FtsJ</fullName>
    </submittedName>
</protein>
<reference evidence="3 4" key="1">
    <citation type="submission" date="2020-08" db="EMBL/GenBank/DDBJ databases">
        <title>The completed genome sequence of the pathogenic ascomycete fungus Penicillium digitatum.</title>
        <authorList>
            <person name="Wang M."/>
        </authorList>
    </citation>
    <scope>NUCLEOTIDE SEQUENCE [LARGE SCALE GENOMIC DNA]</scope>
    <source>
        <strain evidence="3 4">PdW03</strain>
    </source>
</reference>
<dbReference type="Gene3D" id="3.40.50.150">
    <property type="entry name" value="Vaccinia Virus protein VP39"/>
    <property type="match status" value="1"/>
</dbReference>
<dbReference type="GO" id="GO:0008168">
    <property type="term" value="F:methyltransferase activity"/>
    <property type="evidence" value="ECO:0007669"/>
    <property type="project" value="UniProtKB-KW"/>
</dbReference>
<dbReference type="SUPFAM" id="SSF53335">
    <property type="entry name" value="S-adenosyl-L-methionine-dependent methyltransferases"/>
    <property type="match status" value="1"/>
</dbReference>
<accession>A0A7T6XFW2</accession>
<dbReference type="OMA" id="KRWKRIW"/>
<evidence type="ECO:0000259" key="2">
    <source>
        <dbReference type="Pfam" id="PF01728"/>
    </source>
</evidence>
<gene>
    <name evidence="3" type="ORF">Pdw03_3243</name>
</gene>
<organism evidence="3 4">
    <name type="scientific">Penicillium digitatum</name>
    <name type="common">Green mold</name>
    <dbReference type="NCBI Taxonomy" id="36651"/>
    <lineage>
        <taxon>Eukaryota</taxon>
        <taxon>Fungi</taxon>
        <taxon>Dikarya</taxon>
        <taxon>Ascomycota</taxon>
        <taxon>Pezizomycotina</taxon>
        <taxon>Eurotiomycetes</taxon>
        <taxon>Eurotiomycetidae</taxon>
        <taxon>Eurotiales</taxon>
        <taxon>Aspergillaceae</taxon>
        <taxon>Penicillium</taxon>
    </lineage>
</organism>
<dbReference type="KEGG" id="pdp:PDIP_82280"/>
<name>A0A7T6XFW2_PENDI</name>
<dbReference type="VEuPathDB" id="FungiDB:PDIP_82280"/>
<dbReference type="InterPro" id="IPR002877">
    <property type="entry name" value="RNA_MeTrfase_FtsJ_dom"/>
</dbReference>
<keyword evidence="3" id="KW-0489">Methyltransferase</keyword>
<dbReference type="GeneID" id="26236544"/>
<dbReference type="AlphaFoldDB" id="A0A7T6XFW2"/>
<dbReference type="InterPro" id="IPR029063">
    <property type="entry name" value="SAM-dependent_MTases_sf"/>
</dbReference>
<keyword evidence="3" id="KW-0808">Transferase</keyword>
<evidence type="ECO:0000313" key="3">
    <source>
        <dbReference type="EMBL" id="QQK40389.1"/>
    </source>
</evidence>
<dbReference type="GO" id="GO:0032259">
    <property type="term" value="P:methylation"/>
    <property type="evidence" value="ECO:0007669"/>
    <property type="project" value="UniProtKB-KW"/>
</dbReference>
<dbReference type="Pfam" id="PF01728">
    <property type="entry name" value="FtsJ"/>
    <property type="match status" value="1"/>
</dbReference>
<dbReference type="EMBL" id="CP060774">
    <property type="protein sequence ID" value="QQK40389.1"/>
    <property type="molecule type" value="Genomic_DNA"/>
</dbReference>
<feature type="region of interest" description="Disordered" evidence="1">
    <location>
        <begin position="10"/>
        <end position="35"/>
    </location>
</feature>
<sequence length="374" mass="42098">MAAIHLSQAQVEASALPHDRQLNDPQRTEDATEDRAEKIRSIVPYLLEKCPEFRELSDLRQQGWEALEGKEDFANLCENADQSDEKTATYFYNLMLTIGHEIDAATRAFKIQQVDSTPPTILDMCMAPGAFLEIALKKNPGSHALAFSRPVSRGGHRSHLASGLNARRVFLDVTMLAADMDLDQIPEGHEDAENFLPRQLAEGRLFDLVICDGRVLRQHPRAPYRESREATRLATVQLALGLQHLRSGGTMVVLLHGLESWNTVNLIWKFHKISSVQLFKPKKCHAKRSSFYMVATNLDSQNPEAVEAVKRWKRIWQIATFGSDEEQGKVRLDEDTSVETLVEDFGSEIVKLGTAIWKIQADALAKAPFMKKPE</sequence>
<dbReference type="RefSeq" id="XP_014532385.1">
    <property type="nucleotide sequence ID" value="XM_014676899.1"/>
</dbReference>
<evidence type="ECO:0000256" key="1">
    <source>
        <dbReference type="SAM" id="MobiDB-lite"/>
    </source>
</evidence>
<proteinExistence type="predicted"/>
<evidence type="ECO:0000313" key="4">
    <source>
        <dbReference type="Proteomes" id="UP000595662"/>
    </source>
</evidence>
<dbReference type="Proteomes" id="UP000595662">
    <property type="component" value="Chromosome 1"/>
</dbReference>
<feature type="compositionally biased region" description="Basic and acidic residues" evidence="1">
    <location>
        <begin position="17"/>
        <end position="35"/>
    </location>
</feature>
<feature type="domain" description="Ribosomal RNA methyltransferase FtsJ" evidence="2">
    <location>
        <begin position="109"/>
        <end position="297"/>
    </location>
</feature>